<dbReference type="GO" id="GO:0030288">
    <property type="term" value="C:outer membrane-bounded periplasmic space"/>
    <property type="evidence" value="ECO:0007669"/>
    <property type="project" value="TreeGrafter"/>
</dbReference>
<keyword evidence="2" id="KW-0997">Cell inner membrane</keyword>
<evidence type="ECO:0000256" key="4">
    <source>
        <dbReference type="ARBA" id="ARBA00022989"/>
    </source>
</evidence>
<keyword evidence="3 6" id="KW-0812">Transmembrane</keyword>
<dbReference type="AlphaFoldDB" id="A0A3P3ZNU7"/>
<keyword evidence="5 6" id="KW-0472">Membrane</keyword>
<evidence type="ECO:0000313" key="7">
    <source>
        <dbReference type="EMBL" id="VAY88526.1"/>
    </source>
</evidence>
<dbReference type="EMBL" id="UOYP01000244">
    <property type="protein sequence ID" value="VAY88526.1"/>
    <property type="molecule type" value="Genomic_DNA"/>
</dbReference>
<proteinExistence type="predicted"/>
<name>A0A3P3ZNU7_9ZZZZ</name>
<dbReference type="GO" id="GO:0015221">
    <property type="term" value="F:lipopolysaccharide transmembrane transporter activity"/>
    <property type="evidence" value="ECO:0007669"/>
    <property type="project" value="InterPro"/>
</dbReference>
<organism evidence="7">
    <name type="scientific">mine drainage metagenome</name>
    <dbReference type="NCBI Taxonomy" id="410659"/>
    <lineage>
        <taxon>unclassified sequences</taxon>
        <taxon>metagenomes</taxon>
        <taxon>ecological metagenomes</taxon>
    </lineage>
</organism>
<keyword evidence="4 6" id="KW-1133">Transmembrane helix</keyword>
<sequence length="195" mass="22031">MGRLIQNLEAWVPVVVVLLLAMVTTWLWRVVEGGGAWGEKTVRHIPDLIMFHFSALQLGENGQIRYTLDASKMVHYPDDDTSHFETVLFTSYESNGPPVDVRSERAVRSEPRDEVVFTGHVVVTRQPTPEEPRTVMTTSILTAYPQRGIEKTDQPVVVTHGQDRLLANSMIVDNKTKVAHFTHAKLLYHSAPRHP</sequence>
<dbReference type="Gene3D" id="2.60.450.10">
    <property type="entry name" value="Lipopolysaccharide (LPS) transport protein A like domain"/>
    <property type="match status" value="1"/>
</dbReference>
<protein>
    <submittedName>
        <fullName evidence="7">Lipopolysaccharide-assembly, LptC-related</fullName>
    </submittedName>
</protein>
<evidence type="ECO:0000256" key="3">
    <source>
        <dbReference type="ARBA" id="ARBA00022692"/>
    </source>
</evidence>
<dbReference type="InterPro" id="IPR026265">
    <property type="entry name" value="LptC"/>
</dbReference>
<dbReference type="PANTHER" id="PTHR37481">
    <property type="entry name" value="LIPOPOLYSACCHARIDE EXPORT SYSTEM PROTEIN LPTC"/>
    <property type="match status" value="1"/>
</dbReference>
<dbReference type="GO" id="GO:0005886">
    <property type="term" value="C:plasma membrane"/>
    <property type="evidence" value="ECO:0007669"/>
    <property type="project" value="InterPro"/>
</dbReference>
<dbReference type="PANTHER" id="PTHR37481:SF1">
    <property type="entry name" value="LIPOPOLYSACCHARIDE EXPORT SYSTEM PROTEIN LPTC"/>
    <property type="match status" value="1"/>
</dbReference>
<keyword evidence="1" id="KW-1003">Cell membrane</keyword>
<feature type="transmembrane region" description="Helical" evidence="6">
    <location>
        <begin position="12"/>
        <end position="31"/>
    </location>
</feature>
<dbReference type="InterPro" id="IPR010664">
    <property type="entry name" value="LipoPS_assembly_LptC-rel"/>
</dbReference>
<dbReference type="GO" id="GO:0017089">
    <property type="term" value="F:glycolipid transfer activity"/>
    <property type="evidence" value="ECO:0007669"/>
    <property type="project" value="TreeGrafter"/>
</dbReference>
<dbReference type="Pfam" id="PF06835">
    <property type="entry name" value="LptC"/>
    <property type="match status" value="1"/>
</dbReference>
<reference evidence="7" key="1">
    <citation type="submission" date="2018-10" db="EMBL/GenBank/DDBJ databases">
        <authorList>
            <person name="Plewniak F."/>
        </authorList>
    </citation>
    <scope>NUCLEOTIDE SEQUENCE</scope>
</reference>
<accession>A0A3P3ZNU7</accession>
<evidence type="ECO:0000256" key="2">
    <source>
        <dbReference type="ARBA" id="ARBA00022519"/>
    </source>
</evidence>
<evidence type="ECO:0000256" key="1">
    <source>
        <dbReference type="ARBA" id="ARBA00022475"/>
    </source>
</evidence>
<evidence type="ECO:0000256" key="5">
    <source>
        <dbReference type="ARBA" id="ARBA00023136"/>
    </source>
</evidence>
<dbReference type="NCBIfam" id="TIGR04409">
    <property type="entry name" value="LptC_YrbK"/>
    <property type="match status" value="1"/>
</dbReference>
<gene>
    <name evidence="7" type="ORF">CARN8_3180004</name>
</gene>
<evidence type="ECO:0000256" key="6">
    <source>
        <dbReference type="SAM" id="Phobius"/>
    </source>
</evidence>
<dbReference type="InterPro" id="IPR052363">
    <property type="entry name" value="LPS_export_LptC"/>
</dbReference>